<dbReference type="EMBL" id="CP035758">
    <property type="protein sequence ID" value="QBD76039.1"/>
    <property type="molecule type" value="Genomic_DNA"/>
</dbReference>
<dbReference type="PANTHER" id="PTHR24221">
    <property type="entry name" value="ATP-BINDING CASSETTE SUB-FAMILY B"/>
    <property type="match status" value="1"/>
</dbReference>
<dbReference type="InterPro" id="IPR036640">
    <property type="entry name" value="ABC1_TM_sf"/>
</dbReference>
<evidence type="ECO:0000256" key="4">
    <source>
        <dbReference type="ARBA" id="ARBA00022840"/>
    </source>
</evidence>
<dbReference type="RefSeq" id="WP_129886635.1">
    <property type="nucleotide sequence ID" value="NZ_CP035758.1"/>
</dbReference>
<keyword evidence="5 7" id="KW-1133">Transmembrane helix</keyword>
<dbReference type="Proteomes" id="UP000290365">
    <property type="component" value="Chromosome"/>
</dbReference>
<dbReference type="KEGG" id="kbs:EPA93_08475"/>
<keyword evidence="4 10" id="KW-0067">ATP-binding</keyword>
<dbReference type="InterPro" id="IPR003593">
    <property type="entry name" value="AAA+_ATPase"/>
</dbReference>
<keyword evidence="11" id="KW-1185">Reference proteome</keyword>
<dbReference type="GO" id="GO:0005886">
    <property type="term" value="C:plasma membrane"/>
    <property type="evidence" value="ECO:0007669"/>
    <property type="project" value="UniProtKB-SubCell"/>
</dbReference>
<keyword evidence="3" id="KW-0547">Nucleotide-binding</keyword>
<dbReference type="SUPFAM" id="SSF52540">
    <property type="entry name" value="P-loop containing nucleoside triphosphate hydrolases"/>
    <property type="match status" value="1"/>
</dbReference>
<evidence type="ECO:0000256" key="7">
    <source>
        <dbReference type="SAM" id="Phobius"/>
    </source>
</evidence>
<dbReference type="InterPro" id="IPR011527">
    <property type="entry name" value="ABC1_TM_dom"/>
</dbReference>
<evidence type="ECO:0000259" key="8">
    <source>
        <dbReference type="PROSITE" id="PS50893"/>
    </source>
</evidence>
<proteinExistence type="predicted"/>
<feature type="domain" description="ABC transporter" evidence="8">
    <location>
        <begin position="351"/>
        <end position="583"/>
    </location>
</feature>
<dbReference type="GO" id="GO:0140359">
    <property type="term" value="F:ABC-type transporter activity"/>
    <property type="evidence" value="ECO:0007669"/>
    <property type="project" value="InterPro"/>
</dbReference>
<dbReference type="GO" id="GO:0016887">
    <property type="term" value="F:ATP hydrolysis activity"/>
    <property type="evidence" value="ECO:0007669"/>
    <property type="project" value="InterPro"/>
</dbReference>
<evidence type="ECO:0000256" key="6">
    <source>
        <dbReference type="ARBA" id="ARBA00023136"/>
    </source>
</evidence>
<organism evidence="10 11">
    <name type="scientific">Ktedonosporobacter rubrisoli</name>
    <dbReference type="NCBI Taxonomy" id="2509675"/>
    <lineage>
        <taxon>Bacteria</taxon>
        <taxon>Bacillati</taxon>
        <taxon>Chloroflexota</taxon>
        <taxon>Ktedonobacteria</taxon>
        <taxon>Ktedonobacterales</taxon>
        <taxon>Ktedonosporobacteraceae</taxon>
        <taxon>Ktedonosporobacter</taxon>
    </lineage>
</organism>
<evidence type="ECO:0000256" key="3">
    <source>
        <dbReference type="ARBA" id="ARBA00022741"/>
    </source>
</evidence>
<dbReference type="InterPro" id="IPR039421">
    <property type="entry name" value="Type_1_exporter"/>
</dbReference>
<reference evidence="10 11" key="1">
    <citation type="submission" date="2019-01" db="EMBL/GenBank/DDBJ databases">
        <title>Ktedonosporobacter rubrisoli SCAWS-G2.</title>
        <authorList>
            <person name="Huang Y."/>
            <person name="Yan B."/>
        </authorList>
    </citation>
    <scope>NUCLEOTIDE SEQUENCE [LARGE SCALE GENOMIC DNA]</scope>
    <source>
        <strain evidence="10 11">SCAWS-G2</strain>
    </source>
</reference>
<keyword evidence="2 7" id="KW-0812">Transmembrane</keyword>
<dbReference type="GO" id="GO:0005524">
    <property type="term" value="F:ATP binding"/>
    <property type="evidence" value="ECO:0007669"/>
    <property type="project" value="UniProtKB-KW"/>
</dbReference>
<dbReference type="SUPFAM" id="SSF90123">
    <property type="entry name" value="ABC transporter transmembrane region"/>
    <property type="match status" value="1"/>
</dbReference>
<dbReference type="AlphaFoldDB" id="A0A4P6JLE8"/>
<protein>
    <submittedName>
        <fullName evidence="10">ABC transporter ATP-binding protein</fullName>
    </submittedName>
</protein>
<evidence type="ECO:0000259" key="9">
    <source>
        <dbReference type="PROSITE" id="PS50929"/>
    </source>
</evidence>
<feature type="transmembrane region" description="Helical" evidence="7">
    <location>
        <begin position="29"/>
        <end position="46"/>
    </location>
</feature>
<evidence type="ECO:0000313" key="10">
    <source>
        <dbReference type="EMBL" id="QBD76039.1"/>
    </source>
</evidence>
<feature type="transmembrane region" description="Helical" evidence="7">
    <location>
        <begin position="237"/>
        <end position="263"/>
    </location>
</feature>
<dbReference type="OrthoDB" id="9769115at2"/>
<dbReference type="PROSITE" id="PS50893">
    <property type="entry name" value="ABC_TRANSPORTER_2"/>
    <property type="match status" value="1"/>
</dbReference>
<sequence length="601" mass="65849">MTMRKALWQLITFAPGLYALNMLLQLFRNLFLLVPGLIIAAIFNELSGNRPVGWDLWTLGALLVAVAVSRVTVKLCNNAVDATCVGYAGTLIRRNLLQQWLTKLGMQELPYSSGELISRFVTDATALTDILKTTNILFGSTFQALVAVTILFSINPLITLVAFIPLVGSSLLMNGVSARIQTYHRASRKAAGEVSSFLGEIFNTTQAIQFANAQERVVAHLRGLNETRRQTRLKSLFFTDIVLQSIAQSTASIGTGVILLVAAQAMKTGSFSVGSLALFVSYLDEFAIFTGFLSQYLALYKQAGVSLQRLLAALSTSAAQTTLVTHAPVHLKGSYPALPQPQRLVPALEQLEVRGLTYRYAQADKGIENINLLLRRGTCTVITGRIGVGKTTLLRTLLGLLPRQAGEIFWNGEAIKQPEQIFVPPQSAYTPQVPRLSSETLRQNLLLGYPDEPDKLAAAIQAAVMEQDVQSLANGLDTQVGPKGSKLSGGQTLRAAAARTLLRSPDLLIFDDLSSALDVETEQQLWERLFARRERTYLIVSHRRFAFQHADQIIVLKDGQIAAQGRLEDLLATSAEMRHLWHGSLQDSPVSEPNPEQDSKQ</sequence>
<gene>
    <name evidence="10" type="ORF">EPA93_08475</name>
</gene>
<feature type="transmembrane region" description="Helical" evidence="7">
    <location>
        <begin position="275"/>
        <end position="299"/>
    </location>
</feature>
<name>A0A4P6JLE8_KTERU</name>
<evidence type="ECO:0000256" key="5">
    <source>
        <dbReference type="ARBA" id="ARBA00022989"/>
    </source>
</evidence>
<dbReference type="Gene3D" id="3.40.50.300">
    <property type="entry name" value="P-loop containing nucleotide triphosphate hydrolases"/>
    <property type="match status" value="1"/>
</dbReference>
<dbReference type="Gene3D" id="1.20.1560.10">
    <property type="entry name" value="ABC transporter type 1, transmembrane domain"/>
    <property type="match status" value="1"/>
</dbReference>
<dbReference type="PROSITE" id="PS50929">
    <property type="entry name" value="ABC_TM1F"/>
    <property type="match status" value="1"/>
</dbReference>
<comment type="subcellular location">
    <subcellularLocation>
        <location evidence="1">Cell membrane</location>
        <topology evidence="1">Multi-pass membrane protein</topology>
    </subcellularLocation>
</comment>
<evidence type="ECO:0000256" key="2">
    <source>
        <dbReference type="ARBA" id="ARBA00022692"/>
    </source>
</evidence>
<feature type="domain" description="ABC transmembrane type-1" evidence="9">
    <location>
        <begin position="19"/>
        <end position="302"/>
    </location>
</feature>
<dbReference type="PANTHER" id="PTHR24221:SF423">
    <property type="entry name" value="ABC TRANSPORTER"/>
    <property type="match status" value="1"/>
</dbReference>
<evidence type="ECO:0000313" key="11">
    <source>
        <dbReference type="Proteomes" id="UP000290365"/>
    </source>
</evidence>
<dbReference type="InterPro" id="IPR003439">
    <property type="entry name" value="ABC_transporter-like_ATP-bd"/>
</dbReference>
<accession>A0A4P6JLE8</accession>
<dbReference type="CDD" id="cd07346">
    <property type="entry name" value="ABC_6TM_exporters"/>
    <property type="match status" value="1"/>
</dbReference>
<dbReference type="SMART" id="SM00382">
    <property type="entry name" value="AAA"/>
    <property type="match status" value="1"/>
</dbReference>
<evidence type="ECO:0000256" key="1">
    <source>
        <dbReference type="ARBA" id="ARBA00004651"/>
    </source>
</evidence>
<dbReference type="InterPro" id="IPR027417">
    <property type="entry name" value="P-loop_NTPase"/>
</dbReference>
<dbReference type="Pfam" id="PF00664">
    <property type="entry name" value="ABC_membrane"/>
    <property type="match status" value="1"/>
</dbReference>
<keyword evidence="6 7" id="KW-0472">Membrane</keyword>
<dbReference type="Pfam" id="PF00005">
    <property type="entry name" value="ABC_tran"/>
    <property type="match status" value="1"/>
</dbReference>